<comment type="caution">
    <text evidence="1">The sequence shown here is derived from an EMBL/GenBank/DDBJ whole genome shotgun (WGS) entry which is preliminary data.</text>
</comment>
<sequence length="126" mass="14401">MAVSASGSGQLDLSSSNISAVSLGLEHQRILNFGKCIVKRLSFELLMINSKNTDNFEIKKFKLTLKNIITKEKSKNFLFRSKTDTNFVSSKLSNLSLIKKKQINPKFTFFKNLFTSLRFHHNLIEL</sequence>
<organism evidence="1 2">
    <name type="scientific">Brachionus plicatilis</name>
    <name type="common">Marine rotifer</name>
    <name type="synonym">Brachionus muelleri</name>
    <dbReference type="NCBI Taxonomy" id="10195"/>
    <lineage>
        <taxon>Eukaryota</taxon>
        <taxon>Metazoa</taxon>
        <taxon>Spiralia</taxon>
        <taxon>Gnathifera</taxon>
        <taxon>Rotifera</taxon>
        <taxon>Eurotatoria</taxon>
        <taxon>Monogononta</taxon>
        <taxon>Pseudotrocha</taxon>
        <taxon>Ploima</taxon>
        <taxon>Brachionidae</taxon>
        <taxon>Brachionus</taxon>
    </lineage>
</organism>
<evidence type="ECO:0000313" key="1">
    <source>
        <dbReference type="EMBL" id="RNA06398.1"/>
    </source>
</evidence>
<proteinExistence type="predicted"/>
<dbReference type="Proteomes" id="UP000276133">
    <property type="component" value="Unassembled WGS sequence"/>
</dbReference>
<gene>
    <name evidence="1" type="ORF">BpHYR1_012397</name>
</gene>
<keyword evidence="2" id="KW-1185">Reference proteome</keyword>
<reference evidence="1 2" key="1">
    <citation type="journal article" date="2018" name="Sci. Rep.">
        <title>Genomic signatures of local adaptation to the degree of environmental predictability in rotifers.</title>
        <authorList>
            <person name="Franch-Gras L."/>
            <person name="Hahn C."/>
            <person name="Garcia-Roger E.M."/>
            <person name="Carmona M.J."/>
            <person name="Serra M."/>
            <person name="Gomez A."/>
        </authorList>
    </citation>
    <scope>NUCLEOTIDE SEQUENCE [LARGE SCALE GENOMIC DNA]</scope>
    <source>
        <strain evidence="1">HYR1</strain>
    </source>
</reference>
<protein>
    <submittedName>
        <fullName evidence="1">Uncharacterized protein</fullName>
    </submittedName>
</protein>
<dbReference type="EMBL" id="REGN01007407">
    <property type="protein sequence ID" value="RNA06398.1"/>
    <property type="molecule type" value="Genomic_DNA"/>
</dbReference>
<evidence type="ECO:0000313" key="2">
    <source>
        <dbReference type="Proteomes" id="UP000276133"/>
    </source>
</evidence>
<accession>A0A3M7Q631</accession>
<name>A0A3M7Q631_BRAPC</name>
<dbReference type="AlphaFoldDB" id="A0A3M7Q631"/>